<accession>A0A061J629</accession>
<dbReference type="VEuPathDB" id="TriTrypDB:TRSC58_03535"/>
<dbReference type="EMBL" id="AUPL01003535">
    <property type="protein sequence ID" value="ESL08757.1"/>
    <property type="molecule type" value="Genomic_DNA"/>
</dbReference>
<sequence length="281" mass="30953">MRPGRPGKLNVVSCGLPALYAGRPPRALRPGYTPLSTTHTVFGQKQATVPAVPRRRSLLSTDHVAFGTSKSLTFDGPFKGPISVSGFFLAVDPNFAAGTQSRMNPNAQITVRDSEGNMSRVRYRCYLESDTGLKLEALIRLQVGWISPKVTFSFTPYVIYLGKGFDVSIPFLIHFTMVPVLDEHGDHTGSFLYFSGTPMLGFSAGLTQIQKGKLVLNPSRKMNPVEESKQFVGNFHVRQLGFVLLKCLMYALCFLACVPASQRVLQCILPDPFHRHSESAV</sequence>
<dbReference type="OrthoDB" id="276174at2759"/>
<dbReference type="Proteomes" id="UP000031737">
    <property type="component" value="Unassembled WGS sequence"/>
</dbReference>
<gene>
    <name evidence="1" type="ORF">TRSC58_03535</name>
</gene>
<comment type="caution">
    <text evidence="1">The sequence shown here is derived from an EMBL/GenBank/DDBJ whole genome shotgun (WGS) entry which is preliminary data.</text>
</comment>
<dbReference type="AlphaFoldDB" id="A0A061J629"/>
<name>A0A061J629_TRYRA</name>
<reference evidence="1 2" key="1">
    <citation type="submission" date="2013-07" db="EMBL/GenBank/DDBJ databases">
        <authorList>
            <person name="Stoco P.H."/>
            <person name="Wagner G."/>
            <person name="Gerber A."/>
            <person name="Zaha A."/>
            <person name="Thompson C."/>
            <person name="Bartholomeu D.C."/>
            <person name="Luckemeyer D.D."/>
            <person name="Bahia D."/>
            <person name="Loreto E."/>
            <person name="Prestes E.B."/>
            <person name="Lima F.M."/>
            <person name="Rodrigues-Luiz G."/>
            <person name="Vallejo G.A."/>
            <person name="Filho J.F."/>
            <person name="Monteiro K.M."/>
            <person name="Tyler K.M."/>
            <person name="de Almeida L.G."/>
            <person name="Ortiz M.F."/>
            <person name="Siervo M.A."/>
            <person name="de Moraes M.H."/>
            <person name="Cunha O.L."/>
            <person name="Mendonca-Neto R."/>
            <person name="Silva R."/>
            <person name="Teixeira S.M."/>
            <person name="Murta S.M."/>
            <person name="Sincero T.C."/>
            <person name="Mendes T.A."/>
            <person name="Urmenyi T.P."/>
            <person name="Silva V.G."/>
            <person name="da Rocha W.D."/>
            <person name="Andersson B."/>
            <person name="Romanha A.J."/>
            <person name="Steindel M."/>
            <person name="de Vasconcelos A.T."/>
            <person name="Grisard E.C."/>
        </authorList>
    </citation>
    <scope>NUCLEOTIDE SEQUENCE [LARGE SCALE GENOMIC DNA]</scope>
    <source>
        <strain evidence="1 2">SC58</strain>
    </source>
</reference>
<organism evidence="1 2">
    <name type="scientific">Trypanosoma rangeli SC58</name>
    <dbReference type="NCBI Taxonomy" id="429131"/>
    <lineage>
        <taxon>Eukaryota</taxon>
        <taxon>Discoba</taxon>
        <taxon>Euglenozoa</taxon>
        <taxon>Kinetoplastea</taxon>
        <taxon>Metakinetoplastina</taxon>
        <taxon>Trypanosomatida</taxon>
        <taxon>Trypanosomatidae</taxon>
        <taxon>Trypanosoma</taxon>
        <taxon>Herpetosoma</taxon>
    </lineage>
</organism>
<protein>
    <submittedName>
        <fullName evidence="1">Uncharacterized protein</fullName>
    </submittedName>
</protein>
<evidence type="ECO:0000313" key="2">
    <source>
        <dbReference type="Proteomes" id="UP000031737"/>
    </source>
</evidence>
<proteinExistence type="predicted"/>
<evidence type="ECO:0000313" key="1">
    <source>
        <dbReference type="EMBL" id="ESL08757.1"/>
    </source>
</evidence>
<keyword evidence="2" id="KW-1185">Reference proteome</keyword>